<sequence length="197" mass="22103">VTPSQSRSFSFKVKQSKFISYLRQCETGSDFKSWLSQIRKDHYDASHICWAYRIQDGSQLEHYCSDAGEPSGTAGQPILKAMKQNNLVQCGLAVTRYFGGTKLGKKGLVDAYGTAARNVINQTVLIEWVKKERYLISCPIHYYGDLSQALLKMGGKILENQSSSDLKWIVEINTGMINDLIKIVRTVTKGEGDLDRV</sequence>
<dbReference type="InterPro" id="IPR001849">
    <property type="entry name" value="PH_domain"/>
</dbReference>
<dbReference type="GO" id="GO:0005737">
    <property type="term" value="C:cytoplasm"/>
    <property type="evidence" value="ECO:0007669"/>
    <property type="project" value="TreeGrafter"/>
</dbReference>
<dbReference type="SUPFAM" id="SSF54211">
    <property type="entry name" value="Ribosomal protein S5 domain 2-like"/>
    <property type="match status" value="1"/>
</dbReference>
<organism evidence="3">
    <name type="scientific">marine metagenome</name>
    <dbReference type="NCBI Taxonomy" id="408172"/>
    <lineage>
        <taxon>unclassified sequences</taxon>
        <taxon>metagenomes</taxon>
        <taxon>ecological metagenomes</taxon>
    </lineage>
</organism>
<dbReference type="GO" id="GO:0006446">
    <property type="term" value="P:regulation of translational initiation"/>
    <property type="evidence" value="ECO:0007669"/>
    <property type="project" value="TreeGrafter"/>
</dbReference>
<feature type="domain" description="PH" evidence="2">
    <location>
        <begin position="1"/>
        <end position="43"/>
    </location>
</feature>
<dbReference type="AlphaFoldDB" id="A0A382GZ30"/>
<accession>A0A382GZ30</accession>
<gene>
    <name evidence="3" type="ORF">METZ01_LOCUS232959</name>
</gene>
<dbReference type="InterPro" id="IPR020568">
    <property type="entry name" value="Ribosomal_Su5_D2-typ_SF"/>
</dbReference>
<evidence type="ECO:0000259" key="2">
    <source>
        <dbReference type="PROSITE" id="PS50003"/>
    </source>
</evidence>
<reference evidence="3" key="1">
    <citation type="submission" date="2018-05" db="EMBL/GenBank/DDBJ databases">
        <authorList>
            <person name="Lanie J.A."/>
            <person name="Ng W.-L."/>
            <person name="Kazmierczak K.M."/>
            <person name="Andrzejewski T.M."/>
            <person name="Davidsen T.M."/>
            <person name="Wayne K.J."/>
            <person name="Tettelin H."/>
            <person name="Glass J.I."/>
            <person name="Rusch D."/>
            <person name="Podicherti R."/>
            <person name="Tsui H.-C.T."/>
            <person name="Winkler M.E."/>
        </authorList>
    </citation>
    <scope>NUCLEOTIDE SEQUENCE</scope>
</reference>
<evidence type="ECO:0000313" key="3">
    <source>
        <dbReference type="EMBL" id="SVB80105.1"/>
    </source>
</evidence>
<name>A0A382GZ30_9ZZZZ</name>
<dbReference type="InterPro" id="IPR036956">
    <property type="entry name" value="Impact_N_sf"/>
</dbReference>
<dbReference type="Gene3D" id="3.30.230.30">
    <property type="entry name" value="Impact, N-terminal domain"/>
    <property type="match status" value="1"/>
</dbReference>
<dbReference type="EMBL" id="UINC01058159">
    <property type="protein sequence ID" value="SVB80105.1"/>
    <property type="molecule type" value="Genomic_DNA"/>
</dbReference>
<evidence type="ECO:0000256" key="1">
    <source>
        <dbReference type="ARBA" id="ARBA00007665"/>
    </source>
</evidence>
<dbReference type="PANTHER" id="PTHR16301:SF20">
    <property type="entry name" value="IMPACT FAMILY MEMBER YIGZ"/>
    <property type="match status" value="1"/>
</dbReference>
<dbReference type="InterPro" id="IPR023582">
    <property type="entry name" value="Impact"/>
</dbReference>
<comment type="similarity">
    <text evidence="1">Belongs to the IMPACT family.</text>
</comment>
<dbReference type="PROSITE" id="PS50003">
    <property type="entry name" value="PH_DOMAIN"/>
    <property type="match status" value="1"/>
</dbReference>
<dbReference type="InterPro" id="IPR001498">
    <property type="entry name" value="Impact_N"/>
</dbReference>
<protein>
    <recommendedName>
        <fullName evidence="2">PH domain-containing protein</fullName>
    </recommendedName>
</protein>
<feature type="non-terminal residue" evidence="3">
    <location>
        <position position="1"/>
    </location>
</feature>
<dbReference type="Pfam" id="PF01205">
    <property type="entry name" value="Impact_N"/>
    <property type="match status" value="1"/>
</dbReference>
<proteinExistence type="inferred from homology"/>
<dbReference type="PANTHER" id="PTHR16301">
    <property type="entry name" value="IMPACT-RELATED"/>
    <property type="match status" value="1"/>
</dbReference>